<sequence>MRRRDLTPMPAAQVAAQPSAARITANKSYSPLHTLDYSNNEIEHNTTSPEPFKQRGPPSVYTYRPDGYRPTEESHSEDVQMADMPVTDSGRDELPVPQRKDNAPSKTDVKEGKDAATISTGQPMDTARHFASTGEVSRPPNRPQAFAGRQTDHAELPSEPHQGVNTLTAASSTVLPANNLQATGSGASMQQLTAADLEAATILMSMSRSGESVQQQQQTQTVNPHAEAAAAAPAVVHKAPANSEVVSSIQQEGEPPMTDLEAAATLISLSRSSATKATVNSQPPVQQQCAGDTKLSEHTASHQAASDTQLTTTDQYQLQAQHPTGATVAPGIKHKMDGRDPLSFYKNGKRARFSEILEDYQAKHALRKAWERTAAQSQDAEYRELLDTSNLIFKRGSQNNRWLELNTPLRRGEVAKQLNKPEERSVSTEANNLETANKPKETQPEISSALTKVVDTMSIDTESAIECSDDQLSDGPLQDTESTIECSDDQFSDGPLEAINTEPATNSSDTQPQIESEAQDDPTDDPSTTATPAARRSHRNRNKALSTTTSHNNSPEAARDAEPTAPPPPPPPPPRETRSPASKIATGPIPAHIQSAHADLLSLRRAGHYPSPPAADAVRRRSDTGWVVGSKSHTVLLHAEPHYTTLSGPPDQHPPHPEIYYVNDSTTPPGAFILRERYTRRGGAVRRATPVDFASTADVRDVNKWVASKLARWGCARARPVEERGRGRRYADEEVAFLRGEAGRWKGEWKRETGDNGLPPRRAMAADVARELNRRFEGRALRLSFGGVREEGEAVRPRREASGVDAVMERRGILRELGFPSMKGSRKGRGEGEGDGDWVGDGADADAGEGEGDEEL</sequence>
<feature type="compositionally biased region" description="Polar residues" evidence="1">
    <location>
        <begin position="275"/>
        <end position="290"/>
    </location>
</feature>
<dbReference type="EMBL" id="JAJVCZ030000011">
    <property type="protein sequence ID" value="KAL0254497.1"/>
    <property type="molecule type" value="Genomic_DNA"/>
</dbReference>
<name>A0ABR3C1M1_9PEZI</name>
<feature type="compositionally biased region" description="Basic and acidic residues" evidence="1">
    <location>
        <begin position="66"/>
        <end position="78"/>
    </location>
</feature>
<gene>
    <name evidence="2" type="ORF">SLS55_009973</name>
</gene>
<proteinExistence type="predicted"/>
<evidence type="ECO:0000313" key="3">
    <source>
        <dbReference type="Proteomes" id="UP001430584"/>
    </source>
</evidence>
<feature type="region of interest" description="Disordered" evidence="1">
    <location>
        <begin position="1"/>
        <end position="163"/>
    </location>
</feature>
<feature type="compositionally biased region" description="Low complexity" evidence="1">
    <location>
        <begin position="525"/>
        <end position="534"/>
    </location>
</feature>
<feature type="compositionally biased region" description="Polar residues" evidence="1">
    <location>
        <begin position="502"/>
        <end position="516"/>
    </location>
</feature>
<accession>A0ABR3C1M1</accession>
<feature type="region of interest" description="Disordered" evidence="1">
    <location>
        <begin position="275"/>
        <end position="311"/>
    </location>
</feature>
<dbReference type="Proteomes" id="UP001430584">
    <property type="component" value="Unassembled WGS sequence"/>
</dbReference>
<feature type="region of interest" description="Disordered" evidence="1">
    <location>
        <begin position="413"/>
        <end position="446"/>
    </location>
</feature>
<dbReference type="GeneID" id="92014058"/>
<evidence type="ECO:0000256" key="1">
    <source>
        <dbReference type="SAM" id="MobiDB-lite"/>
    </source>
</evidence>
<feature type="compositionally biased region" description="Acidic residues" evidence="1">
    <location>
        <begin position="833"/>
        <end position="856"/>
    </location>
</feature>
<feature type="compositionally biased region" description="Basic and acidic residues" evidence="1">
    <location>
        <begin position="89"/>
        <end position="114"/>
    </location>
</feature>
<dbReference type="RefSeq" id="XP_066628368.1">
    <property type="nucleotide sequence ID" value="XM_066781366.1"/>
</dbReference>
<feature type="compositionally biased region" description="Low complexity" evidence="1">
    <location>
        <begin position="10"/>
        <end position="21"/>
    </location>
</feature>
<comment type="caution">
    <text evidence="2">The sequence shown here is derived from an EMBL/GenBank/DDBJ whole genome shotgun (WGS) entry which is preliminary data.</text>
</comment>
<feature type="region of interest" description="Disordered" evidence="1">
    <location>
        <begin position="819"/>
        <end position="856"/>
    </location>
</feature>
<organism evidence="2 3">
    <name type="scientific">Diplodia seriata</name>
    <dbReference type="NCBI Taxonomy" id="420778"/>
    <lineage>
        <taxon>Eukaryota</taxon>
        <taxon>Fungi</taxon>
        <taxon>Dikarya</taxon>
        <taxon>Ascomycota</taxon>
        <taxon>Pezizomycotina</taxon>
        <taxon>Dothideomycetes</taxon>
        <taxon>Dothideomycetes incertae sedis</taxon>
        <taxon>Botryosphaeriales</taxon>
        <taxon>Botryosphaeriaceae</taxon>
        <taxon>Diplodia</taxon>
    </lineage>
</organism>
<evidence type="ECO:0000313" key="2">
    <source>
        <dbReference type="EMBL" id="KAL0254497.1"/>
    </source>
</evidence>
<feature type="compositionally biased region" description="Polar residues" evidence="1">
    <location>
        <begin position="25"/>
        <end position="49"/>
    </location>
</feature>
<feature type="compositionally biased region" description="Basic and acidic residues" evidence="1">
    <location>
        <begin position="413"/>
        <end position="426"/>
    </location>
</feature>
<feature type="region of interest" description="Disordered" evidence="1">
    <location>
        <begin position="464"/>
        <end position="586"/>
    </location>
</feature>
<feature type="compositionally biased region" description="Pro residues" evidence="1">
    <location>
        <begin position="564"/>
        <end position="574"/>
    </location>
</feature>
<protein>
    <submittedName>
        <fullName evidence="2">Uncharacterized protein</fullName>
    </submittedName>
</protein>
<feature type="compositionally biased region" description="Polar residues" evidence="1">
    <location>
        <begin position="543"/>
        <end position="554"/>
    </location>
</feature>
<keyword evidence="3" id="KW-1185">Reference proteome</keyword>
<reference evidence="2 3" key="1">
    <citation type="submission" date="2024-02" db="EMBL/GenBank/DDBJ databases">
        <title>De novo assembly and annotation of 12 fungi associated with fruit tree decline syndrome in Ontario, Canada.</title>
        <authorList>
            <person name="Sulman M."/>
            <person name="Ellouze W."/>
            <person name="Ilyukhin E."/>
        </authorList>
    </citation>
    <scope>NUCLEOTIDE SEQUENCE [LARGE SCALE GENOMIC DNA]</scope>
    <source>
        <strain evidence="2 3">FDS-637</strain>
    </source>
</reference>